<dbReference type="EMBL" id="MU006002">
    <property type="protein sequence ID" value="KAF2858817.1"/>
    <property type="molecule type" value="Genomic_DNA"/>
</dbReference>
<evidence type="ECO:0000313" key="2">
    <source>
        <dbReference type="Proteomes" id="UP000799421"/>
    </source>
</evidence>
<evidence type="ECO:0000313" key="1">
    <source>
        <dbReference type="EMBL" id="KAF2858817.1"/>
    </source>
</evidence>
<keyword evidence="2" id="KW-1185">Reference proteome</keyword>
<dbReference type="AlphaFoldDB" id="A0A6A7BV18"/>
<accession>A0A6A7BV18</accession>
<sequence>MGVVCGTRITTRSTGQLPCLPPHNQMTRLFVSLNQVRDDCARYPVNGGNHGQFPWARPKDFDMVYIDDFQILRGPPGWGPNGICNWCNTVLQACVGRWIRFSHGSTLEPSSTRVIHANGPSPLIRQVPSRSQLDGILPGQGRENCTCNICSLRENVTASMDAESPVTLRRCY</sequence>
<dbReference type="Proteomes" id="UP000799421">
    <property type="component" value="Unassembled WGS sequence"/>
</dbReference>
<organism evidence="1 2">
    <name type="scientific">Piedraia hortae CBS 480.64</name>
    <dbReference type="NCBI Taxonomy" id="1314780"/>
    <lineage>
        <taxon>Eukaryota</taxon>
        <taxon>Fungi</taxon>
        <taxon>Dikarya</taxon>
        <taxon>Ascomycota</taxon>
        <taxon>Pezizomycotina</taxon>
        <taxon>Dothideomycetes</taxon>
        <taxon>Dothideomycetidae</taxon>
        <taxon>Capnodiales</taxon>
        <taxon>Piedraiaceae</taxon>
        <taxon>Piedraia</taxon>
    </lineage>
</organism>
<protein>
    <submittedName>
        <fullName evidence="1">Uncharacterized protein</fullName>
    </submittedName>
</protein>
<reference evidence="1" key="1">
    <citation type="journal article" date="2020" name="Stud. Mycol.">
        <title>101 Dothideomycetes genomes: a test case for predicting lifestyles and emergence of pathogens.</title>
        <authorList>
            <person name="Haridas S."/>
            <person name="Albert R."/>
            <person name="Binder M."/>
            <person name="Bloem J."/>
            <person name="Labutti K."/>
            <person name="Salamov A."/>
            <person name="Andreopoulos B."/>
            <person name="Baker S."/>
            <person name="Barry K."/>
            <person name="Bills G."/>
            <person name="Bluhm B."/>
            <person name="Cannon C."/>
            <person name="Castanera R."/>
            <person name="Culley D."/>
            <person name="Daum C."/>
            <person name="Ezra D."/>
            <person name="Gonzalez J."/>
            <person name="Henrissat B."/>
            <person name="Kuo A."/>
            <person name="Liang C."/>
            <person name="Lipzen A."/>
            <person name="Lutzoni F."/>
            <person name="Magnuson J."/>
            <person name="Mondo S."/>
            <person name="Nolan M."/>
            <person name="Ohm R."/>
            <person name="Pangilinan J."/>
            <person name="Park H.-J."/>
            <person name="Ramirez L."/>
            <person name="Alfaro M."/>
            <person name="Sun H."/>
            <person name="Tritt A."/>
            <person name="Yoshinaga Y."/>
            <person name="Zwiers L.-H."/>
            <person name="Turgeon B."/>
            <person name="Goodwin S."/>
            <person name="Spatafora J."/>
            <person name="Crous P."/>
            <person name="Grigoriev I."/>
        </authorList>
    </citation>
    <scope>NUCLEOTIDE SEQUENCE</scope>
    <source>
        <strain evidence="1">CBS 480.64</strain>
    </source>
</reference>
<gene>
    <name evidence="1" type="ORF">K470DRAFT_116788</name>
</gene>
<name>A0A6A7BV18_9PEZI</name>
<proteinExistence type="predicted"/>